<gene>
    <name evidence="11" type="ORF">PTSG_03553</name>
</gene>
<evidence type="ECO:0000256" key="7">
    <source>
        <dbReference type="ARBA" id="ARBA00023242"/>
    </source>
</evidence>
<feature type="region of interest" description="Disordered" evidence="9">
    <location>
        <begin position="139"/>
        <end position="195"/>
    </location>
</feature>
<dbReference type="EMBL" id="GL832962">
    <property type="protein sequence ID" value="EGD82920.1"/>
    <property type="molecule type" value="Genomic_DNA"/>
</dbReference>
<dbReference type="Proteomes" id="UP000007799">
    <property type="component" value="Unassembled WGS sequence"/>
</dbReference>
<name>F2U5X9_SALR5</name>
<evidence type="ECO:0000256" key="2">
    <source>
        <dbReference type="ARBA" id="ARBA00004496"/>
    </source>
</evidence>
<feature type="compositionally biased region" description="Low complexity" evidence="9">
    <location>
        <begin position="161"/>
        <end position="175"/>
    </location>
</feature>
<evidence type="ECO:0000256" key="5">
    <source>
        <dbReference type="ARBA" id="ARBA00022664"/>
    </source>
</evidence>
<evidence type="ECO:0000256" key="8">
    <source>
        <dbReference type="ARBA" id="ARBA00023306"/>
    </source>
</evidence>
<evidence type="ECO:0000256" key="1">
    <source>
        <dbReference type="ARBA" id="ARBA00004123"/>
    </source>
</evidence>
<feature type="compositionally biased region" description="Acidic residues" evidence="9">
    <location>
        <begin position="269"/>
        <end position="283"/>
    </location>
</feature>
<keyword evidence="6" id="KW-0508">mRNA splicing</keyword>
<evidence type="ECO:0000256" key="3">
    <source>
        <dbReference type="ARBA" id="ARBA00008726"/>
    </source>
</evidence>
<dbReference type="STRING" id="946362.F2U5X9"/>
<dbReference type="InterPro" id="IPR051421">
    <property type="entry name" value="RNA_Proc_DNA_Dmg_Regulator"/>
</dbReference>
<keyword evidence="5" id="KW-0507">mRNA processing</keyword>
<dbReference type="InParanoid" id="F2U5X9"/>
<comment type="subcellular location">
    <subcellularLocation>
        <location evidence="2">Cytoplasm</location>
    </subcellularLocation>
    <subcellularLocation>
        <location evidence="1">Nucleus</location>
    </subcellularLocation>
</comment>
<dbReference type="Pfam" id="PF22782">
    <property type="entry name" value="SDE2"/>
    <property type="match status" value="1"/>
</dbReference>
<keyword evidence="8" id="KW-0131">Cell cycle</keyword>
<dbReference type="GO" id="GO:0005737">
    <property type="term" value="C:cytoplasm"/>
    <property type="evidence" value="ECO:0007669"/>
    <property type="project" value="UniProtKB-SubCell"/>
</dbReference>
<feature type="compositionally biased region" description="Basic and acidic residues" evidence="9">
    <location>
        <begin position="229"/>
        <end position="247"/>
    </location>
</feature>
<evidence type="ECO:0000313" key="12">
    <source>
        <dbReference type="Proteomes" id="UP000007799"/>
    </source>
</evidence>
<organism evidence="12">
    <name type="scientific">Salpingoeca rosetta (strain ATCC 50818 / BSB-021)</name>
    <dbReference type="NCBI Taxonomy" id="946362"/>
    <lineage>
        <taxon>Eukaryota</taxon>
        <taxon>Choanoflagellata</taxon>
        <taxon>Craspedida</taxon>
        <taxon>Salpingoecidae</taxon>
        <taxon>Salpingoeca</taxon>
    </lineage>
</organism>
<dbReference type="PANTHER" id="PTHR12786:SF1">
    <property type="entry name" value="SPLICING REGULATOR SDE2"/>
    <property type="match status" value="1"/>
</dbReference>
<evidence type="ECO:0000256" key="9">
    <source>
        <dbReference type="SAM" id="MobiDB-lite"/>
    </source>
</evidence>
<feature type="compositionally biased region" description="Acidic residues" evidence="9">
    <location>
        <begin position="182"/>
        <end position="195"/>
    </location>
</feature>
<protein>
    <recommendedName>
        <fullName evidence="10">SDE2-like domain-containing protein</fullName>
    </recommendedName>
</protein>
<dbReference type="GO" id="GO:0005634">
    <property type="term" value="C:nucleus"/>
    <property type="evidence" value="ECO:0007669"/>
    <property type="project" value="UniProtKB-SubCell"/>
</dbReference>
<dbReference type="RefSeq" id="XP_004995284.1">
    <property type="nucleotide sequence ID" value="XM_004995227.1"/>
</dbReference>
<keyword evidence="4" id="KW-0963">Cytoplasm</keyword>
<feature type="region of interest" description="Disordered" evidence="9">
    <location>
        <begin position="217"/>
        <end position="283"/>
    </location>
</feature>
<dbReference type="GeneID" id="16075865"/>
<dbReference type="OrthoDB" id="547031at2759"/>
<evidence type="ECO:0000259" key="10">
    <source>
        <dbReference type="Pfam" id="PF22782"/>
    </source>
</evidence>
<dbReference type="KEGG" id="sre:PTSG_03553"/>
<evidence type="ECO:0000256" key="6">
    <source>
        <dbReference type="ARBA" id="ARBA00023187"/>
    </source>
</evidence>
<feature type="compositionally biased region" description="Basic and acidic residues" evidence="9">
    <location>
        <begin position="254"/>
        <end position="268"/>
    </location>
</feature>
<keyword evidence="7" id="KW-0539">Nucleus</keyword>
<keyword evidence="12" id="KW-1185">Reference proteome</keyword>
<accession>F2U5X9</accession>
<feature type="domain" description="SDE2-like" evidence="10">
    <location>
        <begin position="32"/>
        <end position="125"/>
    </location>
</feature>
<dbReference type="eggNOG" id="KOG2827">
    <property type="taxonomic scope" value="Eukaryota"/>
</dbReference>
<sequence length="283" mass="31188">MLLFMTLCFAVFLCIAFCASVLIAAAYHFGSGFGSLLRALGNRRSNAETDNIEACRDLSGRRLRHVHDEKAVNEWLAQSEERKEEAARRRRAKLERDIAPPKHTFDRHSLAIELQEQAMSVSAAVGTAITKKTVDEMYPPNVGGSGKKNVATKGDTPHKPAAGNAARRTASARRGVALKDEWDSETTDDAATDDEELAAKRRKHMDAVEARLQKIKAAHAAAATAPSTKKGEDKGTTDAQKEHKKDKEEDDDERKEQGKEEAKQRSNADEEDKEEDDDGESSD</sequence>
<dbReference type="InterPro" id="IPR053822">
    <property type="entry name" value="SDE2-like_dom"/>
</dbReference>
<reference evidence="11" key="1">
    <citation type="submission" date="2009-08" db="EMBL/GenBank/DDBJ databases">
        <title>Annotation of Salpingoeca rosetta.</title>
        <authorList>
            <consortium name="The Broad Institute Genome Sequencing Platform"/>
            <person name="Russ C."/>
            <person name="Cuomo C."/>
            <person name="Burger G."/>
            <person name="Gray M.W."/>
            <person name="Holland P.W.H."/>
            <person name="King N."/>
            <person name="Lang F.B.F."/>
            <person name="Roger A.J."/>
            <person name="Ruiz-Trillo I."/>
            <person name="Young S.K."/>
            <person name="Zeng Q."/>
            <person name="Gargeya S."/>
            <person name="Alvarado L."/>
            <person name="Berlin A."/>
            <person name="Chapman S.B."/>
            <person name="Chen Z."/>
            <person name="Freedman E."/>
            <person name="Gellesch M."/>
            <person name="Goldberg J."/>
            <person name="Griggs A."/>
            <person name="Gujja S."/>
            <person name="Heilman E."/>
            <person name="Heiman D."/>
            <person name="Howarth C."/>
            <person name="Mehta T."/>
            <person name="Neiman D."/>
            <person name="Pearson M."/>
            <person name="Roberts A."/>
            <person name="Saif S."/>
            <person name="Shea T."/>
            <person name="Shenoy N."/>
            <person name="Sisk P."/>
            <person name="Stolte C."/>
            <person name="Sykes S."/>
            <person name="White J."/>
            <person name="Yandava C."/>
            <person name="Haas B."/>
            <person name="Nusbaum C."/>
            <person name="Birren B."/>
        </authorList>
    </citation>
    <scope>NUCLEOTIDE SEQUENCE [LARGE SCALE GENOMIC DNA]</scope>
    <source>
        <strain evidence="11">ATCC 50818</strain>
    </source>
</reference>
<dbReference type="PANTHER" id="PTHR12786">
    <property type="entry name" value="SPLICING FACTOR SF3A-RELATED"/>
    <property type="match status" value="1"/>
</dbReference>
<proteinExistence type="inferred from homology"/>
<dbReference type="AlphaFoldDB" id="F2U5X9"/>
<evidence type="ECO:0000313" key="11">
    <source>
        <dbReference type="EMBL" id="EGD82920.1"/>
    </source>
</evidence>
<comment type="similarity">
    <text evidence="3">Belongs to the SDE2 family.</text>
</comment>
<dbReference type="GO" id="GO:0006397">
    <property type="term" value="P:mRNA processing"/>
    <property type="evidence" value="ECO:0007669"/>
    <property type="project" value="UniProtKB-KW"/>
</dbReference>
<evidence type="ECO:0000256" key="4">
    <source>
        <dbReference type="ARBA" id="ARBA00022490"/>
    </source>
</evidence>
<dbReference type="GO" id="GO:0008380">
    <property type="term" value="P:RNA splicing"/>
    <property type="evidence" value="ECO:0007669"/>
    <property type="project" value="UniProtKB-KW"/>
</dbReference>